<reference evidence="15" key="1">
    <citation type="submission" date="2020-11" db="EMBL/GenBank/DDBJ databases">
        <authorList>
            <consortium name="DOE Joint Genome Institute"/>
            <person name="Ahrendt S."/>
            <person name="Riley R."/>
            <person name="Andreopoulos W."/>
            <person name="Labutti K."/>
            <person name="Pangilinan J."/>
            <person name="Ruiz-Duenas F.J."/>
            <person name="Barrasa J.M."/>
            <person name="Sanchez-Garcia M."/>
            <person name="Camarero S."/>
            <person name="Miyauchi S."/>
            <person name="Serrano A."/>
            <person name="Linde D."/>
            <person name="Babiker R."/>
            <person name="Drula E."/>
            <person name="Ayuso-Fernandez I."/>
            <person name="Pacheco R."/>
            <person name="Padilla G."/>
            <person name="Ferreira P."/>
            <person name="Barriuso J."/>
            <person name="Kellner H."/>
            <person name="Castanera R."/>
            <person name="Alfaro M."/>
            <person name="Ramirez L."/>
            <person name="Pisabarro A.G."/>
            <person name="Kuo A."/>
            <person name="Tritt A."/>
            <person name="Lipzen A."/>
            <person name="He G."/>
            <person name="Yan M."/>
            <person name="Ng V."/>
            <person name="Cullen D."/>
            <person name="Martin F."/>
            <person name="Rosso M.-N."/>
            <person name="Henrissat B."/>
            <person name="Hibbett D."/>
            <person name="Martinez A.T."/>
            <person name="Grigoriev I.V."/>
        </authorList>
    </citation>
    <scope>NUCLEOTIDE SEQUENCE</scope>
    <source>
        <strain evidence="15">AH 40177</strain>
    </source>
</reference>
<evidence type="ECO:0000313" key="15">
    <source>
        <dbReference type="EMBL" id="KAF9074155.1"/>
    </source>
</evidence>
<protein>
    <submittedName>
        <fullName evidence="15">Cytochrome P450</fullName>
    </submittedName>
</protein>
<keyword evidence="8 14" id="KW-1133">Transmembrane helix</keyword>
<evidence type="ECO:0000256" key="1">
    <source>
        <dbReference type="ARBA" id="ARBA00001971"/>
    </source>
</evidence>
<comment type="pathway">
    <text evidence="3">Secondary metabolite biosynthesis; terpenoid biosynthesis.</text>
</comment>
<dbReference type="PRINTS" id="PR00463">
    <property type="entry name" value="EP450I"/>
</dbReference>
<dbReference type="InterPro" id="IPR001128">
    <property type="entry name" value="Cyt_P450"/>
</dbReference>
<evidence type="ECO:0000256" key="5">
    <source>
        <dbReference type="ARBA" id="ARBA00022617"/>
    </source>
</evidence>
<dbReference type="GO" id="GO:0004497">
    <property type="term" value="F:monooxygenase activity"/>
    <property type="evidence" value="ECO:0007669"/>
    <property type="project" value="UniProtKB-KW"/>
</dbReference>
<dbReference type="GO" id="GO:0005506">
    <property type="term" value="F:iron ion binding"/>
    <property type="evidence" value="ECO:0007669"/>
    <property type="project" value="InterPro"/>
</dbReference>
<dbReference type="InterPro" id="IPR036396">
    <property type="entry name" value="Cyt_P450_sf"/>
</dbReference>
<dbReference type="InterPro" id="IPR002401">
    <property type="entry name" value="Cyt_P450_E_grp-I"/>
</dbReference>
<gene>
    <name evidence="15" type="ORF">BDP27DRAFT_1416473</name>
</gene>
<dbReference type="PANTHER" id="PTHR24305:SF166">
    <property type="entry name" value="CYTOCHROME P450 12A4, MITOCHONDRIAL-RELATED"/>
    <property type="match status" value="1"/>
</dbReference>
<dbReference type="Pfam" id="PF00067">
    <property type="entry name" value="p450"/>
    <property type="match status" value="1"/>
</dbReference>
<evidence type="ECO:0000256" key="7">
    <source>
        <dbReference type="ARBA" id="ARBA00022723"/>
    </source>
</evidence>
<dbReference type="GO" id="GO:0016020">
    <property type="term" value="C:membrane"/>
    <property type="evidence" value="ECO:0007669"/>
    <property type="project" value="UniProtKB-SubCell"/>
</dbReference>
<accession>A0A9P5Q5V9</accession>
<name>A0A9P5Q5V9_9AGAR</name>
<evidence type="ECO:0000256" key="8">
    <source>
        <dbReference type="ARBA" id="ARBA00022989"/>
    </source>
</evidence>
<proteinExistence type="inferred from homology"/>
<dbReference type="PANTHER" id="PTHR24305">
    <property type="entry name" value="CYTOCHROME P450"/>
    <property type="match status" value="1"/>
</dbReference>
<keyword evidence="9" id="KW-0560">Oxidoreductase</keyword>
<organism evidence="15 16">
    <name type="scientific">Rhodocollybia butyracea</name>
    <dbReference type="NCBI Taxonomy" id="206335"/>
    <lineage>
        <taxon>Eukaryota</taxon>
        <taxon>Fungi</taxon>
        <taxon>Dikarya</taxon>
        <taxon>Basidiomycota</taxon>
        <taxon>Agaricomycotina</taxon>
        <taxon>Agaricomycetes</taxon>
        <taxon>Agaricomycetidae</taxon>
        <taxon>Agaricales</taxon>
        <taxon>Marasmiineae</taxon>
        <taxon>Omphalotaceae</taxon>
        <taxon>Rhodocollybia</taxon>
    </lineage>
</organism>
<dbReference type="GO" id="GO:0020037">
    <property type="term" value="F:heme binding"/>
    <property type="evidence" value="ECO:0007669"/>
    <property type="project" value="InterPro"/>
</dbReference>
<keyword evidence="12 14" id="KW-0472">Membrane</keyword>
<dbReference type="SUPFAM" id="SSF48264">
    <property type="entry name" value="Cytochrome P450"/>
    <property type="match status" value="1"/>
</dbReference>
<keyword evidence="16" id="KW-1185">Reference proteome</keyword>
<comment type="cofactor">
    <cofactor evidence="1 13">
        <name>heme</name>
        <dbReference type="ChEBI" id="CHEBI:30413"/>
    </cofactor>
</comment>
<comment type="subcellular location">
    <subcellularLocation>
        <location evidence="2">Membrane</location>
    </subcellularLocation>
</comment>
<evidence type="ECO:0000256" key="9">
    <source>
        <dbReference type="ARBA" id="ARBA00023002"/>
    </source>
</evidence>
<feature type="transmembrane region" description="Helical" evidence="14">
    <location>
        <begin position="20"/>
        <end position="41"/>
    </location>
</feature>
<comment type="similarity">
    <text evidence="4">Belongs to the cytochrome P450 family.</text>
</comment>
<evidence type="ECO:0000256" key="3">
    <source>
        <dbReference type="ARBA" id="ARBA00004721"/>
    </source>
</evidence>
<evidence type="ECO:0000256" key="2">
    <source>
        <dbReference type="ARBA" id="ARBA00004370"/>
    </source>
</evidence>
<evidence type="ECO:0000256" key="4">
    <source>
        <dbReference type="ARBA" id="ARBA00010617"/>
    </source>
</evidence>
<evidence type="ECO:0000256" key="10">
    <source>
        <dbReference type="ARBA" id="ARBA00023004"/>
    </source>
</evidence>
<dbReference type="PRINTS" id="PR00385">
    <property type="entry name" value="P450"/>
</dbReference>
<evidence type="ECO:0000256" key="14">
    <source>
        <dbReference type="SAM" id="Phobius"/>
    </source>
</evidence>
<dbReference type="Gene3D" id="1.10.630.10">
    <property type="entry name" value="Cytochrome P450"/>
    <property type="match status" value="1"/>
</dbReference>
<evidence type="ECO:0000256" key="12">
    <source>
        <dbReference type="ARBA" id="ARBA00023136"/>
    </source>
</evidence>
<evidence type="ECO:0000256" key="6">
    <source>
        <dbReference type="ARBA" id="ARBA00022692"/>
    </source>
</evidence>
<dbReference type="EMBL" id="JADNRY010000014">
    <property type="protein sequence ID" value="KAF9074155.1"/>
    <property type="molecule type" value="Genomic_DNA"/>
</dbReference>
<dbReference type="InterPro" id="IPR050121">
    <property type="entry name" value="Cytochrome_P450_monoxygenase"/>
</dbReference>
<evidence type="ECO:0000256" key="13">
    <source>
        <dbReference type="PIRSR" id="PIRSR602401-1"/>
    </source>
</evidence>
<evidence type="ECO:0000256" key="11">
    <source>
        <dbReference type="ARBA" id="ARBA00023033"/>
    </source>
</evidence>
<keyword evidence="6 14" id="KW-0812">Transmembrane</keyword>
<comment type="caution">
    <text evidence="15">The sequence shown here is derived from an EMBL/GenBank/DDBJ whole genome shotgun (WGS) entry which is preliminary data.</text>
</comment>
<feature type="binding site" description="axial binding residue" evidence="13">
    <location>
        <position position="483"/>
    </location>
    <ligand>
        <name>heme</name>
        <dbReference type="ChEBI" id="CHEBI:30413"/>
    </ligand>
    <ligandPart>
        <name>Fe</name>
        <dbReference type="ChEBI" id="CHEBI:18248"/>
    </ligandPart>
</feature>
<dbReference type="OrthoDB" id="10029320at2759"/>
<dbReference type="Proteomes" id="UP000772434">
    <property type="component" value="Unassembled WGS sequence"/>
</dbReference>
<keyword evidence="5 13" id="KW-0349">Heme</keyword>
<sequence>MSLAFTSNMFVFSFNTSRVILGAFGVFTYWIVHKLYIYPLFLSPLRKLPGPPLGHPIMGQFGRVINSESGIPQREWCKEYGPVVRIVGPVGLDRVMFLKPEALQKIMVKDWLDYPRPGFLRKILGHVTGFGLLTTTGEEHRQMRKAMNPAFSIPNLMAQTDMYYDAIQRLVDIFTSHIDSKEGREIQVYDWMSKVTLEIICKTAFGLKIDSLHNPHNNLADAYERLLSLQSGRNIAMLILVMIIPGMPKFLQTEFAYRHRHVFKATHIEALAPLTILIDSMYNIKRISAEMLRDKMKESIEAGIVEGDSELSGKKDIMSILVRARTREVGDEYKMSDEAMVNQVLTFLGAGHETTASGLTWTLWLLANDISSQNKLRAEVGPLYAQNSRLDYKTLRDMKCMESLRVMPPVPITLRKAAKSDYVDGVFIPKGTLIWIPIRVINTWKEVWGQDAEEFRPERWLNLPENYNSTFSTFSFIAGPHACIGKTMAIIEMKAVLAALIANFTFEPAYEGQKTLPAAAITMKPTDGMPLKVKRVDL</sequence>
<keyword evidence="7 13" id="KW-0479">Metal-binding</keyword>
<dbReference type="AlphaFoldDB" id="A0A9P5Q5V9"/>
<dbReference type="GO" id="GO:0016705">
    <property type="term" value="F:oxidoreductase activity, acting on paired donors, with incorporation or reduction of molecular oxygen"/>
    <property type="evidence" value="ECO:0007669"/>
    <property type="project" value="InterPro"/>
</dbReference>
<keyword evidence="11" id="KW-0503">Monooxygenase</keyword>
<evidence type="ECO:0000313" key="16">
    <source>
        <dbReference type="Proteomes" id="UP000772434"/>
    </source>
</evidence>
<keyword evidence="10 13" id="KW-0408">Iron</keyword>